<feature type="region of interest" description="Disordered" evidence="1">
    <location>
        <begin position="161"/>
        <end position="180"/>
    </location>
</feature>
<dbReference type="InterPro" id="IPR041078">
    <property type="entry name" value="Plavaka"/>
</dbReference>
<feature type="region of interest" description="Disordered" evidence="1">
    <location>
        <begin position="105"/>
        <end position="130"/>
    </location>
</feature>
<evidence type="ECO:0000313" key="3">
    <source>
        <dbReference type="Proteomes" id="UP000305948"/>
    </source>
</evidence>
<dbReference type="OrthoDB" id="2688393at2759"/>
<dbReference type="Proteomes" id="UP000305948">
    <property type="component" value="Unassembled WGS sequence"/>
</dbReference>
<dbReference type="AlphaFoldDB" id="A0A5C3MNV2"/>
<accession>A0A5C3MNV2</accession>
<proteinExistence type="predicted"/>
<keyword evidence="3" id="KW-1185">Reference proteome</keyword>
<dbReference type="Pfam" id="PF18759">
    <property type="entry name" value="Plavaka"/>
    <property type="match status" value="1"/>
</dbReference>
<sequence length="329" mass="37161">MDILSQIASRTCPACYVCFNTIQGMHAHLSMSKKCAWYRKGKNRDMSETSSASGGGDLMEIGESAGDVGGVESEVEEDEIDEEIEENLEQYEENMMQWFDDLEQREAEPEGPSTSAHRLDDAADSQITEENTRGGHILRMESNIHSKWKSLFVEREKDADVTMGNSDNGDQDSEGDTSNPFFPFASELDWRVAKWAIEEGPGQSAFDRFLDIPGIKECLGLSFKNSHRIHQIVESIPARASWKTAHISLADDPAQKHLIQYRDPIEVICSLFSNPAHSSSMVYSPKKVYTDSSKSKRVYSELWTGKWWHAVQVRSVLSTWRYPHNTLPS</sequence>
<gene>
    <name evidence="2" type="ORF">OE88DRAFT_1638237</name>
</gene>
<protein>
    <submittedName>
        <fullName evidence="2">Uncharacterized protein</fullName>
    </submittedName>
</protein>
<organism evidence="2 3">
    <name type="scientific">Heliocybe sulcata</name>
    <dbReference type="NCBI Taxonomy" id="5364"/>
    <lineage>
        <taxon>Eukaryota</taxon>
        <taxon>Fungi</taxon>
        <taxon>Dikarya</taxon>
        <taxon>Basidiomycota</taxon>
        <taxon>Agaricomycotina</taxon>
        <taxon>Agaricomycetes</taxon>
        <taxon>Gloeophyllales</taxon>
        <taxon>Gloeophyllaceae</taxon>
        <taxon>Heliocybe</taxon>
    </lineage>
</organism>
<evidence type="ECO:0000256" key="1">
    <source>
        <dbReference type="SAM" id="MobiDB-lite"/>
    </source>
</evidence>
<dbReference type="EMBL" id="ML213529">
    <property type="protein sequence ID" value="TFK46455.1"/>
    <property type="molecule type" value="Genomic_DNA"/>
</dbReference>
<evidence type="ECO:0000313" key="2">
    <source>
        <dbReference type="EMBL" id="TFK46455.1"/>
    </source>
</evidence>
<reference evidence="2 3" key="1">
    <citation type="journal article" date="2019" name="Nat. Ecol. Evol.">
        <title>Megaphylogeny resolves global patterns of mushroom evolution.</title>
        <authorList>
            <person name="Varga T."/>
            <person name="Krizsan K."/>
            <person name="Foldi C."/>
            <person name="Dima B."/>
            <person name="Sanchez-Garcia M."/>
            <person name="Sanchez-Ramirez S."/>
            <person name="Szollosi G.J."/>
            <person name="Szarkandi J.G."/>
            <person name="Papp V."/>
            <person name="Albert L."/>
            <person name="Andreopoulos W."/>
            <person name="Angelini C."/>
            <person name="Antonin V."/>
            <person name="Barry K.W."/>
            <person name="Bougher N.L."/>
            <person name="Buchanan P."/>
            <person name="Buyck B."/>
            <person name="Bense V."/>
            <person name="Catcheside P."/>
            <person name="Chovatia M."/>
            <person name="Cooper J."/>
            <person name="Damon W."/>
            <person name="Desjardin D."/>
            <person name="Finy P."/>
            <person name="Geml J."/>
            <person name="Haridas S."/>
            <person name="Hughes K."/>
            <person name="Justo A."/>
            <person name="Karasinski D."/>
            <person name="Kautmanova I."/>
            <person name="Kiss B."/>
            <person name="Kocsube S."/>
            <person name="Kotiranta H."/>
            <person name="LaButti K.M."/>
            <person name="Lechner B.E."/>
            <person name="Liimatainen K."/>
            <person name="Lipzen A."/>
            <person name="Lukacs Z."/>
            <person name="Mihaltcheva S."/>
            <person name="Morgado L.N."/>
            <person name="Niskanen T."/>
            <person name="Noordeloos M.E."/>
            <person name="Ohm R.A."/>
            <person name="Ortiz-Santana B."/>
            <person name="Ovrebo C."/>
            <person name="Racz N."/>
            <person name="Riley R."/>
            <person name="Savchenko A."/>
            <person name="Shiryaev A."/>
            <person name="Soop K."/>
            <person name="Spirin V."/>
            <person name="Szebenyi C."/>
            <person name="Tomsovsky M."/>
            <person name="Tulloss R.E."/>
            <person name="Uehling J."/>
            <person name="Grigoriev I.V."/>
            <person name="Vagvolgyi C."/>
            <person name="Papp T."/>
            <person name="Martin F.M."/>
            <person name="Miettinen O."/>
            <person name="Hibbett D.S."/>
            <person name="Nagy L.G."/>
        </authorList>
    </citation>
    <scope>NUCLEOTIDE SEQUENCE [LARGE SCALE GENOMIC DNA]</scope>
    <source>
        <strain evidence="2 3">OMC1185</strain>
    </source>
</reference>
<name>A0A5C3MNV2_9AGAM</name>